<accession>A0A223EE35</accession>
<organism evidence="1 2">
    <name type="scientific">Peribacillus simplex NBRC 15720 = DSM 1321</name>
    <dbReference type="NCBI Taxonomy" id="1349754"/>
    <lineage>
        <taxon>Bacteria</taxon>
        <taxon>Bacillati</taxon>
        <taxon>Bacillota</taxon>
        <taxon>Bacilli</taxon>
        <taxon>Bacillales</taxon>
        <taxon>Bacillaceae</taxon>
        <taxon>Peribacillus</taxon>
    </lineage>
</organism>
<sequence>MTHFQKAVLHVKKTIIGELPAEALNVALAGGGPLAARKDALAGEGPLSVRKDALAGGGPLAVRKGALAGGGPLATDKGTPTETGVRPTTAVGFAAISFAINGEGASSFMVPF</sequence>
<evidence type="ECO:0000313" key="1">
    <source>
        <dbReference type="EMBL" id="ASS93512.1"/>
    </source>
</evidence>
<dbReference type="GeneID" id="56472231"/>
<reference evidence="1 2" key="1">
    <citation type="submission" date="2016-10" db="EMBL/GenBank/DDBJ databases">
        <title>The whole genome sequencing and assembly of Bacillus simplex DSM 1321 strain.</title>
        <authorList>
            <person name="Park M.-K."/>
            <person name="Lee Y.-J."/>
            <person name="Yi H."/>
            <person name="Bahn Y.-S."/>
            <person name="Kim J.F."/>
            <person name="Lee D.-W."/>
        </authorList>
    </citation>
    <scope>NUCLEOTIDE SEQUENCE [LARGE SCALE GENOMIC DNA]</scope>
    <source>
        <strain evidence="1 2">DSM 1321</strain>
    </source>
</reference>
<dbReference type="EMBL" id="CP017704">
    <property type="protein sequence ID" value="ASS93512.1"/>
    <property type="molecule type" value="Genomic_DNA"/>
</dbReference>
<dbReference type="OrthoDB" id="9978339at2"/>
<dbReference type="RefSeq" id="WP_063232110.1">
    <property type="nucleotide sequence ID" value="NZ_BCVO01000001.1"/>
</dbReference>
<evidence type="ECO:0000313" key="2">
    <source>
        <dbReference type="Proteomes" id="UP000214618"/>
    </source>
</evidence>
<gene>
    <name evidence="1" type="ORF">BS1321_05740</name>
</gene>
<name>A0A223EE35_9BACI</name>
<dbReference type="AlphaFoldDB" id="A0A223EE35"/>
<protein>
    <submittedName>
        <fullName evidence="1">Uncharacterized protein</fullName>
    </submittedName>
</protein>
<proteinExistence type="predicted"/>
<dbReference type="Proteomes" id="UP000214618">
    <property type="component" value="Chromosome"/>
</dbReference>